<sequence length="394" mass="41120">MRIVAYTAGVTPDVLLVIFAALLGLLVGSFSNVLIWRLPRGESIAFPPSHCPNCDHRLGVTDLVPVLSWLSLGGKCRYCRAPIKARYPVVELLTGLGYGVIAALFPPLVVGWGALGLMVLFTILLVGSAIDLDTYTIPDELTLPGTALGILFGFLNGRAGAEGLPDLAGAVQGALLGAGLVVAINQFGSWVLRRFRERSFPESPIGYQQISLALLAGAWLGPWWGLGAALLSAAVNGAARRAVRVPELLTLGGLLVSVVLGSAGYGPGMILMVQGALAAAGATSLVAGVYWWLKYRGRSADEGADEGADEPADASAMGFGDVKLAAVIGAFLGWERLLLTLVVAVFAGALFGVAQLAMKRENRVKFGPFLAVGALVAMIWGAQIIQGYRDGLGL</sequence>
<dbReference type="PANTHER" id="PTHR30487:SF0">
    <property type="entry name" value="PREPILIN LEADER PEPTIDASE_N-METHYLTRANSFERASE-RELATED"/>
    <property type="match status" value="1"/>
</dbReference>
<feature type="transmembrane region" description="Helical" evidence="7">
    <location>
        <begin position="248"/>
        <end position="266"/>
    </location>
</feature>
<keyword evidence="6 7" id="KW-0472">Membrane</keyword>
<accession>A0ABP9UGU8</accession>
<evidence type="ECO:0000256" key="1">
    <source>
        <dbReference type="ARBA" id="ARBA00004651"/>
    </source>
</evidence>
<evidence type="ECO:0000256" key="4">
    <source>
        <dbReference type="ARBA" id="ARBA00022692"/>
    </source>
</evidence>
<dbReference type="Proteomes" id="UP001423409">
    <property type="component" value="Unassembled WGS sequence"/>
</dbReference>
<feature type="transmembrane region" description="Helical" evidence="7">
    <location>
        <begin position="212"/>
        <end position="236"/>
    </location>
</feature>
<dbReference type="InterPro" id="IPR010627">
    <property type="entry name" value="Prepilin_pept_A24_N"/>
</dbReference>
<feature type="transmembrane region" description="Helical" evidence="7">
    <location>
        <begin position="87"/>
        <end position="105"/>
    </location>
</feature>
<feature type="transmembrane region" description="Helical" evidence="7">
    <location>
        <begin position="14"/>
        <end position="36"/>
    </location>
</feature>
<comment type="subcellular location">
    <subcellularLocation>
        <location evidence="1">Cell membrane</location>
        <topology evidence="1">Multi-pass membrane protein</topology>
    </subcellularLocation>
</comment>
<keyword evidence="5 7" id="KW-1133">Transmembrane helix</keyword>
<dbReference type="PANTHER" id="PTHR30487">
    <property type="entry name" value="TYPE 4 PREPILIN-LIKE PROTEINS LEADER PEPTIDE-PROCESSING ENZYME"/>
    <property type="match status" value="1"/>
</dbReference>
<dbReference type="Gene3D" id="1.20.120.1220">
    <property type="match status" value="2"/>
</dbReference>
<comment type="caution">
    <text evidence="10">The sequence shown here is derived from an EMBL/GenBank/DDBJ whole genome shotgun (WGS) entry which is preliminary data.</text>
</comment>
<feature type="transmembrane region" description="Helical" evidence="7">
    <location>
        <begin position="337"/>
        <end position="357"/>
    </location>
</feature>
<evidence type="ECO:0000256" key="5">
    <source>
        <dbReference type="ARBA" id="ARBA00022989"/>
    </source>
</evidence>
<evidence type="ECO:0000256" key="6">
    <source>
        <dbReference type="ARBA" id="ARBA00023136"/>
    </source>
</evidence>
<evidence type="ECO:0000313" key="11">
    <source>
        <dbReference type="Proteomes" id="UP001423409"/>
    </source>
</evidence>
<evidence type="ECO:0000259" key="8">
    <source>
        <dbReference type="Pfam" id="PF01478"/>
    </source>
</evidence>
<evidence type="ECO:0008006" key="12">
    <source>
        <dbReference type="Google" id="ProtNLM"/>
    </source>
</evidence>
<evidence type="ECO:0000313" key="10">
    <source>
        <dbReference type="EMBL" id="GAA5440262.1"/>
    </source>
</evidence>
<evidence type="ECO:0000259" key="9">
    <source>
        <dbReference type="Pfam" id="PF06750"/>
    </source>
</evidence>
<evidence type="ECO:0000256" key="7">
    <source>
        <dbReference type="SAM" id="Phobius"/>
    </source>
</evidence>
<comment type="similarity">
    <text evidence="2">Belongs to the peptidase A24 family.</text>
</comment>
<protein>
    <recommendedName>
        <fullName evidence="12">Prepilin peptidase</fullName>
    </recommendedName>
</protein>
<evidence type="ECO:0000256" key="2">
    <source>
        <dbReference type="ARBA" id="ARBA00005801"/>
    </source>
</evidence>
<dbReference type="Pfam" id="PF06750">
    <property type="entry name" value="A24_N_bact"/>
    <property type="match status" value="1"/>
</dbReference>
<keyword evidence="11" id="KW-1185">Reference proteome</keyword>
<feature type="domain" description="Prepilin type IV endopeptidase peptidase" evidence="8">
    <location>
        <begin position="244"/>
        <end position="353"/>
    </location>
</feature>
<feature type="domain" description="Prepilin type IV endopeptidase peptidase" evidence="8">
    <location>
        <begin position="118"/>
        <end position="235"/>
    </location>
</feature>
<keyword evidence="4 7" id="KW-0812">Transmembrane</keyword>
<feature type="transmembrane region" description="Helical" evidence="7">
    <location>
        <begin position="167"/>
        <end position="192"/>
    </location>
</feature>
<organism evidence="10 11">
    <name type="scientific">Deinococcus caeni</name>
    <dbReference type="NCBI Taxonomy" id="569127"/>
    <lineage>
        <taxon>Bacteria</taxon>
        <taxon>Thermotogati</taxon>
        <taxon>Deinococcota</taxon>
        <taxon>Deinococci</taxon>
        <taxon>Deinococcales</taxon>
        <taxon>Deinococcaceae</taxon>
        <taxon>Deinococcus</taxon>
    </lineage>
</organism>
<feature type="transmembrane region" description="Helical" evidence="7">
    <location>
        <begin position="111"/>
        <end position="130"/>
    </location>
</feature>
<dbReference type="InterPro" id="IPR050882">
    <property type="entry name" value="Prepilin_peptidase/N-MTase"/>
</dbReference>
<proteinExistence type="inferred from homology"/>
<feature type="transmembrane region" description="Helical" evidence="7">
    <location>
        <begin position="273"/>
        <end position="293"/>
    </location>
</feature>
<reference evidence="10 11" key="1">
    <citation type="submission" date="2024-02" db="EMBL/GenBank/DDBJ databases">
        <title>Deinococcus caeni NBRC 101312.</title>
        <authorList>
            <person name="Ichikawa N."/>
            <person name="Katano-Makiyama Y."/>
            <person name="Hidaka K."/>
        </authorList>
    </citation>
    <scope>NUCLEOTIDE SEQUENCE [LARGE SCALE GENOMIC DNA]</scope>
    <source>
        <strain evidence="10 11">NBRC 101312</strain>
    </source>
</reference>
<dbReference type="Pfam" id="PF01478">
    <property type="entry name" value="Peptidase_A24"/>
    <property type="match status" value="2"/>
</dbReference>
<feature type="transmembrane region" description="Helical" evidence="7">
    <location>
        <begin position="369"/>
        <end position="388"/>
    </location>
</feature>
<dbReference type="EMBL" id="BAABQU010000018">
    <property type="protein sequence ID" value="GAA5440262.1"/>
    <property type="molecule type" value="Genomic_DNA"/>
</dbReference>
<feature type="transmembrane region" description="Helical" evidence="7">
    <location>
        <begin position="142"/>
        <end position="161"/>
    </location>
</feature>
<dbReference type="InterPro" id="IPR000045">
    <property type="entry name" value="Prepilin_IV_endopep_pep"/>
</dbReference>
<evidence type="ECO:0000256" key="3">
    <source>
        <dbReference type="ARBA" id="ARBA00022475"/>
    </source>
</evidence>
<name>A0ABP9UGU8_9DEIO</name>
<gene>
    <name evidence="10" type="ORF">Dcae01_01773</name>
</gene>
<feature type="domain" description="Prepilin peptidase A24 N-terminal" evidence="9">
    <location>
        <begin position="22"/>
        <end position="103"/>
    </location>
</feature>
<keyword evidence="3" id="KW-1003">Cell membrane</keyword>